<dbReference type="Gene3D" id="3.40.630.30">
    <property type="match status" value="1"/>
</dbReference>
<dbReference type="AlphaFoldDB" id="A0A9D5QCT2"/>
<dbReference type="GO" id="GO:0016747">
    <property type="term" value="F:acyltransferase activity, transferring groups other than amino-acyl groups"/>
    <property type="evidence" value="ECO:0007669"/>
    <property type="project" value="InterPro"/>
</dbReference>
<reference evidence="2" key="1">
    <citation type="submission" date="2019-11" db="EMBL/GenBank/DDBJ databases">
        <title>Microbial mats filling the niche in hypersaline microbial mats.</title>
        <authorList>
            <person name="Wong H.L."/>
            <person name="Macleod F.I."/>
            <person name="White R.A. III"/>
            <person name="Burns B.P."/>
        </authorList>
    </citation>
    <scope>NUCLEOTIDE SEQUENCE</scope>
    <source>
        <strain evidence="2">Bin_327</strain>
    </source>
</reference>
<dbReference type="Pfam" id="PF13302">
    <property type="entry name" value="Acetyltransf_3"/>
    <property type="match status" value="1"/>
</dbReference>
<feature type="domain" description="N-acetyltransferase" evidence="1">
    <location>
        <begin position="10"/>
        <end position="179"/>
    </location>
</feature>
<organism evidence="2 3">
    <name type="scientific">candidate division WOR-3 bacterium</name>
    <dbReference type="NCBI Taxonomy" id="2052148"/>
    <lineage>
        <taxon>Bacteria</taxon>
        <taxon>Bacteria division WOR-3</taxon>
    </lineage>
</organism>
<dbReference type="PANTHER" id="PTHR43792">
    <property type="entry name" value="GNAT FAMILY, PUTATIVE (AFU_ORTHOLOGUE AFUA_3G00765)-RELATED-RELATED"/>
    <property type="match status" value="1"/>
</dbReference>
<dbReference type="InterPro" id="IPR000182">
    <property type="entry name" value="GNAT_dom"/>
</dbReference>
<sequence length="197" mass="23143">MSLIIKTERLILRRYRKADLEDILEFSRTTDWWLERILPWEVDSQDITDYWEKVKDLNPFKDPRWFDLVIEVKSLGKVAGIVGYGVTVIDEQHKQGMVGWLLGCDYQGQGYASEAAQAIITFGFSELSLHRISARTGMDNAPSWKMMERLGMRREAHFRESHTVKGQWRDEYIYAVLLHEWQTSTRNTPRNTQSNND</sequence>
<evidence type="ECO:0000313" key="3">
    <source>
        <dbReference type="Proteomes" id="UP000630660"/>
    </source>
</evidence>
<name>A0A9D5QCT2_UNCW3</name>
<dbReference type="EMBL" id="WJKJ01000120">
    <property type="protein sequence ID" value="MBD3364316.1"/>
    <property type="molecule type" value="Genomic_DNA"/>
</dbReference>
<dbReference type="PANTHER" id="PTHR43792:SF1">
    <property type="entry name" value="N-ACETYLTRANSFERASE DOMAIN-CONTAINING PROTEIN"/>
    <property type="match status" value="1"/>
</dbReference>
<dbReference type="InterPro" id="IPR016181">
    <property type="entry name" value="Acyl_CoA_acyltransferase"/>
</dbReference>
<comment type="caution">
    <text evidence="2">The sequence shown here is derived from an EMBL/GenBank/DDBJ whole genome shotgun (WGS) entry which is preliminary data.</text>
</comment>
<dbReference type="InterPro" id="IPR051531">
    <property type="entry name" value="N-acetyltransferase"/>
</dbReference>
<evidence type="ECO:0000313" key="2">
    <source>
        <dbReference type="EMBL" id="MBD3364316.1"/>
    </source>
</evidence>
<dbReference type="Proteomes" id="UP000630660">
    <property type="component" value="Unassembled WGS sequence"/>
</dbReference>
<dbReference type="SUPFAM" id="SSF55729">
    <property type="entry name" value="Acyl-CoA N-acyltransferases (Nat)"/>
    <property type="match status" value="1"/>
</dbReference>
<dbReference type="PROSITE" id="PS51186">
    <property type="entry name" value="GNAT"/>
    <property type="match status" value="1"/>
</dbReference>
<accession>A0A9D5QCT2</accession>
<protein>
    <submittedName>
        <fullName evidence="2">GNAT family N-acetyltransferase</fullName>
    </submittedName>
</protein>
<proteinExistence type="predicted"/>
<evidence type="ECO:0000259" key="1">
    <source>
        <dbReference type="PROSITE" id="PS51186"/>
    </source>
</evidence>
<gene>
    <name evidence="2" type="ORF">GF359_03780</name>
</gene>